<accession>A0ABN9YCZ7</accession>
<evidence type="ECO:0000313" key="3">
    <source>
        <dbReference type="Proteomes" id="UP001189429"/>
    </source>
</evidence>
<keyword evidence="3" id="KW-1185">Reference proteome</keyword>
<organism evidence="2 3">
    <name type="scientific">Prorocentrum cordatum</name>
    <dbReference type="NCBI Taxonomy" id="2364126"/>
    <lineage>
        <taxon>Eukaryota</taxon>
        <taxon>Sar</taxon>
        <taxon>Alveolata</taxon>
        <taxon>Dinophyceae</taxon>
        <taxon>Prorocentrales</taxon>
        <taxon>Prorocentraceae</taxon>
        <taxon>Prorocentrum</taxon>
    </lineage>
</organism>
<protein>
    <submittedName>
        <fullName evidence="2">Uncharacterized protein</fullName>
    </submittedName>
</protein>
<name>A0ABN9YCZ7_9DINO</name>
<feature type="region of interest" description="Disordered" evidence="1">
    <location>
        <begin position="46"/>
        <end position="172"/>
    </location>
</feature>
<evidence type="ECO:0000256" key="1">
    <source>
        <dbReference type="SAM" id="MobiDB-lite"/>
    </source>
</evidence>
<proteinExistence type="predicted"/>
<evidence type="ECO:0000313" key="2">
    <source>
        <dbReference type="EMBL" id="CAK0909307.1"/>
    </source>
</evidence>
<gene>
    <name evidence="2" type="ORF">PCOR1329_LOCUS83749</name>
</gene>
<sequence length="208" mass="20243">VQLTAQPHGSTTVGIDVLISHVMGDAIVETEPLGDVLSDGALSAIESEDSGTGDEETISVFDASEADTPGLRPDVLGGSSRQPRASTPDRGPRPCERLASFLRSPAGFRERVGARSGPRAMETPAARRRRQRAAAAARAASPSAAGAAAARGLPRASAQGGPAAASAVAAAADADVRAAAAPGAAGAASAVAVAAAAGAAVADGVPVP</sequence>
<reference evidence="2" key="1">
    <citation type="submission" date="2023-10" db="EMBL/GenBank/DDBJ databases">
        <authorList>
            <person name="Chen Y."/>
            <person name="Shah S."/>
            <person name="Dougan E. K."/>
            <person name="Thang M."/>
            <person name="Chan C."/>
        </authorList>
    </citation>
    <scope>NUCLEOTIDE SEQUENCE [LARGE SCALE GENOMIC DNA]</scope>
</reference>
<feature type="non-terminal residue" evidence="2">
    <location>
        <position position="1"/>
    </location>
</feature>
<dbReference type="Proteomes" id="UP001189429">
    <property type="component" value="Unassembled WGS sequence"/>
</dbReference>
<feature type="compositionally biased region" description="Acidic residues" evidence="1">
    <location>
        <begin position="46"/>
        <end position="57"/>
    </location>
</feature>
<feature type="compositionally biased region" description="Low complexity" evidence="1">
    <location>
        <begin position="133"/>
        <end position="172"/>
    </location>
</feature>
<comment type="caution">
    <text evidence="2">The sequence shown here is derived from an EMBL/GenBank/DDBJ whole genome shotgun (WGS) entry which is preliminary data.</text>
</comment>
<dbReference type="EMBL" id="CAUYUJ010022171">
    <property type="protein sequence ID" value="CAK0909307.1"/>
    <property type="molecule type" value="Genomic_DNA"/>
</dbReference>